<dbReference type="SUPFAM" id="SSF111126">
    <property type="entry name" value="Ligand-binding domain in the NO signalling and Golgi transport"/>
    <property type="match status" value="1"/>
</dbReference>
<dbReference type="Proteomes" id="UP000264141">
    <property type="component" value="Unassembled WGS sequence"/>
</dbReference>
<dbReference type="EMBL" id="DPBP01000042">
    <property type="protein sequence ID" value="HCE18469.1"/>
    <property type="molecule type" value="Genomic_DNA"/>
</dbReference>
<evidence type="ECO:0008006" key="3">
    <source>
        <dbReference type="Google" id="ProtNLM"/>
    </source>
</evidence>
<evidence type="ECO:0000313" key="2">
    <source>
        <dbReference type="Proteomes" id="UP000264141"/>
    </source>
</evidence>
<protein>
    <recommendedName>
        <fullName evidence="3">4-vinyl reductase 4VR domain-containing protein</fullName>
    </recommendedName>
</protein>
<dbReference type="Gene3D" id="3.30.1380.20">
    <property type="entry name" value="Trafficking protein particle complex subunit 3"/>
    <property type="match status" value="1"/>
</dbReference>
<dbReference type="STRING" id="229919.GCA_001050195_00284"/>
<dbReference type="OrthoDB" id="166640at2"/>
<comment type="caution">
    <text evidence="1">The sequence shown here is derived from an EMBL/GenBank/DDBJ whole genome shotgun (WGS) entry which is preliminary data.</text>
</comment>
<reference evidence="1 2" key="1">
    <citation type="journal article" date="2018" name="Nat. Biotechnol.">
        <title>A standardized bacterial taxonomy based on genome phylogeny substantially revises the tree of life.</title>
        <authorList>
            <person name="Parks D.H."/>
            <person name="Chuvochina M."/>
            <person name="Waite D.W."/>
            <person name="Rinke C."/>
            <person name="Skarshewski A."/>
            <person name="Chaumeil P.A."/>
            <person name="Hugenholtz P."/>
        </authorList>
    </citation>
    <scope>NUCLEOTIDE SEQUENCE [LARGE SCALE GENOMIC DNA]</scope>
    <source>
        <strain evidence="1">UBA8781</strain>
    </source>
</reference>
<gene>
    <name evidence="1" type="ORF">DEQ80_11465</name>
</gene>
<evidence type="ECO:0000313" key="1">
    <source>
        <dbReference type="EMBL" id="HCE18469.1"/>
    </source>
</evidence>
<proteinExistence type="predicted"/>
<dbReference type="InterPro" id="IPR024096">
    <property type="entry name" value="NO_sig/Golgi_transp_ligand-bd"/>
</dbReference>
<accession>A0A3D1JIR6</accession>
<sequence length="200" mass="22625">MNPESQPAGLMNEIEIVLMEGIKEIVGPEHAGELLAHLQRRLGMANRQAPVNPAALQAILTERYGLLSGQGVALRSGRAAFHYGLRRWGEESGMISQEFRLLPFQRRVRLGLEKMAFLLARYYQAKITTHEDEFYWYWRVEACPAGKGMATPPGCSLVVGLLQEFMTWSGGGKFFRVRENTCLSREDDCCEFQIEKKAVE</sequence>
<name>A0A3D1JIR6_9CHLR</name>
<dbReference type="RefSeq" id="WP_062189032.1">
    <property type="nucleotide sequence ID" value="NZ_DF967965.1"/>
</dbReference>
<organism evidence="1 2">
    <name type="scientific">Anaerolinea thermolimosa</name>
    <dbReference type="NCBI Taxonomy" id="229919"/>
    <lineage>
        <taxon>Bacteria</taxon>
        <taxon>Bacillati</taxon>
        <taxon>Chloroflexota</taxon>
        <taxon>Anaerolineae</taxon>
        <taxon>Anaerolineales</taxon>
        <taxon>Anaerolineaceae</taxon>
        <taxon>Anaerolinea</taxon>
    </lineage>
</organism>
<dbReference type="AlphaFoldDB" id="A0A3D1JIR6"/>